<evidence type="ECO:0000313" key="2">
    <source>
        <dbReference type="EMBL" id="CAE6409861.1"/>
    </source>
</evidence>
<dbReference type="PANTHER" id="PTHR44329:SF214">
    <property type="entry name" value="PROTEIN KINASE DOMAIN-CONTAINING PROTEIN"/>
    <property type="match status" value="1"/>
</dbReference>
<evidence type="ECO:0000313" key="3">
    <source>
        <dbReference type="Proteomes" id="UP000663843"/>
    </source>
</evidence>
<organism evidence="2 3">
    <name type="scientific">Rhizoctonia solani</name>
    <dbReference type="NCBI Taxonomy" id="456999"/>
    <lineage>
        <taxon>Eukaryota</taxon>
        <taxon>Fungi</taxon>
        <taxon>Dikarya</taxon>
        <taxon>Basidiomycota</taxon>
        <taxon>Agaricomycotina</taxon>
        <taxon>Agaricomycetes</taxon>
        <taxon>Cantharellales</taxon>
        <taxon>Ceratobasidiaceae</taxon>
        <taxon>Rhizoctonia</taxon>
    </lineage>
</organism>
<dbReference type="PANTHER" id="PTHR44329">
    <property type="entry name" value="SERINE/THREONINE-PROTEIN KINASE TNNI3K-RELATED"/>
    <property type="match status" value="1"/>
</dbReference>
<dbReference type="EMBL" id="CAJMWT010001569">
    <property type="protein sequence ID" value="CAE6409861.1"/>
    <property type="molecule type" value="Genomic_DNA"/>
</dbReference>
<dbReference type="Gene3D" id="1.10.510.10">
    <property type="entry name" value="Transferase(Phosphotransferase) domain 1"/>
    <property type="match status" value="1"/>
</dbReference>
<dbReference type="InterPro" id="IPR051681">
    <property type="entry name" value="Ser/Thr_Kinases-Pseudokinases"/>
</dbReference>
<gene>
    <name evidence="2" type="ORF">RDB_LOCUS43002</name>
</gene>
<comment type="caution">
    <text evidence="2">The sequence shown here is derived from an EMBL/GenBank/DDBJ whole genome shotgun (WGS) entry which is preliminary data.</text>
</comment>
<dbReference type="CDD" id="cd00180">
    <property type="entry name" value="PKc"/>
    <property type="match status" value="1"/>
</dbReference>
<sequence length="275" mass="30623">MDITDLLNPASISQNPTSAGIFCCVYRGQLYDGTAVAIKLRNPDDIWEMGRKSMPNLLAIWTRYNHPNIVRLIGKTTYQGRLAAVYEWHEYGGIKQYLESRPAVDRCQLGVQICDAVTYLHANGIIHGDLEGDQILISNDGVLRIPLSSEFASSWPFTHAAGGTFWLRWPAPEVRKGYRRTSASDVYALGMVSDRPDASRVPAVMRIVCQTPDHMVSHASKLVVKADTPVEDLVSHFEQHGLTNYTERLHPNNTVGSGEEGHRRVVGHFVIINAT</sequence>
<dbReference type="Pfam" id="PF07714">
    <property type="entry name" value="PK_Tyr_Ser-Thr"/>
    <property type="match status" value="1"/>
</dbReference>
<evidence type="ECO:0000259" key="1">
    <source>
        <dbReference type="PROSITE" id="PS50011"/>
    </source>
</evidence>
<proteinExistence type="predicted"/>
<name>A0A8H2WX28_9AGAM</name>
<dbReference type="InterPro" id="IPR001245">
    <property type="entry name" value="Ser-Thr/Tyr_kinase_cat_dom"/>
</dbReference>
<dbReference type="SUPFAM" id="SSF56112">
    <property type="entry name" value="Protein kinase-like (PK-like)"/>
    <property type="match status" value="1"/>
</dbReference>
<dbReference type="InterPro" id="IPR000719">
    <property type="entry name" value="Prot_kinase_dom"/>
</dbReference>
<protein>
    <recommendedName>
        <fullName evidence="1">Protein kinase domain-containing protein</fullName>
    </recommendedName>
</protein>
<dbReference type="InterPro" id="IPR011009">
    <property type="entry name" value="Kinase-like_dom_sf"/>
</dbReference>
<accession>A0A8H2WX28</accession>
<dbReference type="PROSITE" id="PS50011">
    <property type="entry name" value="PROTEIN_KINASE_DOM"/>
    <property type="match status" value="1"/>
</dbReference>
<dbReference type="GO" id="GO:0004674">
    <property type="term" value="F:protein serine/threonine kinase activity"/>
    <property type="evidence" value="ECO:0007669"/>
    <property type="project" value="TreeGrafter"/>
</dbReference>
<dbReference type="AlphaFoldDB" id="A0A8H2WX28"/>
<dbReference type="GO" id="GO:0005524">
    <property type="term" value="F:ATP binding"/>
    <property type="evidence" value="ECO:0007669"/>
    <property type="project" value="InterPro"/>
</dbReference>
<reference evidence="2" key="1">
    <citation type="submission" date="2021-01" db="EMBL/GenBank/DDBJ databases">
        <authorList>
            <person name="Kaushik A."/>
        </authorList>
    </citation>
    <scope>NUCLEOTIDE SEQUENCE</scope>
    <source>
        <strain evidence="2">AG2-2IIIB</strain>
    </source>
</reference>
<dbReference type="Proteomes" id="UP000663843">
    <property type="component" value="Unassembled WGS sequence"/>
</dbReference>
<feature type="domain" description="Protein kinase" evidence="1">
    <location>
        <begin position="11"/>
        <end position="265"/>
    </location>
</feature>